<gene>
    <name evidence="1" type="ORF">TM448A00111_0096</name>
    <name evidence="2" type="ORF">TM448B01464_0015</name>
</gene>
<protein>
    <submittedName>
        <fullName evidence="1">Uncharacterized protein</fullName>
    </submittedName>
</protein>
<dbReference type="AlphaFoldDB" id="A0A6H1Z9M0"/>
<name>A0A6H1Z9M0_9ZZZZ</name>
<evidence type="ECO:0000313" key="2">
    <source>
        <dbReference type="EMBL" id="QJH99010.1"/>
    </source>
</evidence>
<dbReference type="EMBL" id="MT144763">
    <property type="protein sequence ID" value="QJH99010.1"/>
    <property type="molecule type" value="Genomic_DNA"/>
</dbReference>
<dbReference type="Gene3D" id="3.10.150.10">
    <property type="entry name" value="DNA Polymerase III, subunit A, domain 2"/>
    <property type="match status" value="1"/>
</dbReference>
<dbReference type="EMBL" id="MT143977">
    <property type="protein sequence ID" value="QJA44593.1"/>
    <property type="molecule type" value="Genomic_DNA"/>
</dbReference>
<sequence>MINEHPEFIGLGVREYDDPTRLDFLATTLLDAARYLTPAHDWLAFKQPWAFCWRQLKPWLQLCNQETISATIEPDGILTLCNGSARAKFKGIPIECNELKGHLTTALLNQTVTQCKVDPWLAKAVANPNTCNRPELCKAYGNIATDGIRIHFDNDFEPLEEGSEKIRKLWIDFTRRSLLSDSSFMVNAKAFERIVKGAKVINKEEIRLRVSGVLEARATSEEVGDYTTTTPCYHFGNKELNILINPRFVLDALAGMKGEISGKIIRNDETQILYIGNGQRYAAIAAKR</sequence>
<evidence type="ECO:0000313" key="1">
    <source>
        <dbReference type="EMBL" id="QJA44593.1"/>
    </source>
</evidence>
<reference evidence="1" key="1">
    <citation type="submission" date="2020-03" db="EMBL/GenBank/DDBJ databases">
        <title>The deep terrestrial virosphere.</title>
        <authorList>
            <person name="Holmfeldt K."/>
            <person name="Nilsson E."/>
            <person name="Simone D."/>
            <person name="Lopez-Fernandez M."/>
            <person name="Wu X."/>
            <person name="de Brujin I."/>
            <person name="Lundin D."/>
            <person name="Andersson A."/>
            <person name="Bertilsson S."/>
            <person name="Dopson M."/>
        </authorList>
    </citation>
    <scope>NUCLEOTIDE SEQUENCE</scope>
    <source>
        <strain evidence="1">TM448A00111</strain>
        <strain evidence="2">TM448B01464</strain>
    </source>
</reference>
<proteinExistence type="predicted"/>
<organism evidence="1">
    <name type="scientific">viral metagenome</name>
    <dbReference type="NCBI Taxonomy" id="1070528"/>
    <lineage>
        <taxon>unclassified sequences</taxon>
        <taxon>metagenomes</taxon>
        <taxon>organismal metagenomes</taxon>
    </lineage>
</organism>
<accession>A0A6H1Z9M0</accession>